<keyword evidence="2" id="KW-1185">Reference proteome</keyword>
<name>V6IEP4_9LEPT</name>
<proteinExistence type="predicted"/>
<accession>V6IEP4</accession>
<dbReference type="Proteomes" id="UP000018747">
    <property type="component" value="Unassembled WGS sequence"/>
</dbReference>
<dbReference type="AlphaFoldDB" id="V6IEP4"/>
<comment type="caution">
    <text evidence="1">The sequence shown here is derived from an EMBL/GenBank/DDBJ whole genome shotgun (WGS) entry which is preliminary data.</text>
</comment>
<evidence type="ECO:0000313" key="2">
    <source>
        <dbReference type="Proteomes" id="UP000018747"/>
    </source>
</evidence>
<gene>
    <name evidence="1" type="ORF">LEP1GSC062_1155</name>
</gene>
<reference evidence="1" key="1">
    <citation type="submission" date="2013-05" db="EMBL/GenBank/DDBJ databases">
        <authorList>
            <person name="Harkins D.M."/>
            <person name="Durkin A.S."/>
            <person name="Brinkac L.M."/>
            <person name="Haft D.H."/>
            <person name="Selengut J.D."/>
            <person name="Sanka R."/>
            <person name="DePew J."/>
            <person name="Purushe J."/>
            <person name="Hartskeerl R.A."/>
            <person name="Ahmed A."/>
            <person name="van der Linden H."/>
            <person name="Goris M.G.A."/>
            <person name="Vinetz J.M."/>
            <person name="Sutton G.G."/>
            <person name="Nierman W.C."/>
            <person name="Fouts D.E."/>
        </authorList>
    </citation>
    <scope>NUCLEOTIDE SEQUENCE [LARGE SCALE GENOMIC DNA]</scope>
    <source>
        <strain evidence="1">L 60</strain>
    </source>
</reference>
<dbReference type="EMBL" id="AHMT02000027">
    <property type="protein sequence ID" value="EQA62873.1"/>
    <property type="molecule type" value="Genomic_DNA"/>
</dbReference>
<evidence type="ECO:0000313" key="1">
    <source>
        <dbReference type="EMBL" id="EQA62873.1"/>
    </source>
</evidence>
<protein>
    <submittedName>
        <fullName evidence="1">Uncharacterized protein</fullName>
    </submittedName>
</protein>
<sequence>MNEIDSDRSFFPTFIKRILPDFVVNFKNHERKFPSKRIPNFHSCKW</sequence>
<organism evidence="1 2">
    <name type="scientific">Leptospira alexanderi serovar Manhao 3 str. L 60</name>
    <dbReference type="NCBI Taxonomy" id="1049759"/>
    <lineage>
        <taxon>Bacteria</taxon>
        <taxon>Pseudomonadati</taxon>
        <taxon>Spirochaetota</taxon>
        <taxon>Spirochaetia</taxon>
        <taxon>Leptospirales</taxon>
        <taxon>Leptospiraceae</taxon>
        <taxon>Leptospira</taxon>
    </lineage>
</organism>